<dbReference type="AlphaFoldDB" id="A0A5N3P4K5"/>
<comment type="caution">
    <text evidence="1">The sequence shown here is derived from an EMBL/GenBank/DDBJ whole genome shotgun (WGS) entry which is preliminary data.</text>
</comment>
<proteinExistence type="predicted"/>
<evidence type="ECO:0000313" key="1">
    <source>
        <dbReference type="EMBL" id="KAB0264666.1"/>
    </source>
</evidence>
<dbReference type="Proteomes" id="UP000325684">
    <property type="component" value="Unassembled WGS sequence"/>
</dbReference>
<dbReference type="Gene3D" id="2.180.10.10">
    <property type="entry name" value="RHS repeat-associated core"/>
    <property type="match status" value="1"/>
</dbReference>
<sequence>MNDRPQVYDANGNLRQGGGRIIAWDGENRPEEIAAGLSTVRFAYGPDGARLTKTVKTDPNDPVGRTTLYLGPDVERAPGPASAGIWTVYPHPDIRLQPSPGGHDAIVQRDHLGSLRRLTRPDGAALASSVHRAFGEKLVASGADKLDSHGSRTLVLVENSQRKVLLSRNKT</sequence>
<accession>A0A5N3P4K5</accession>
<keyword evidence="2" id="KW-1185">Reference proteome</keyword>
<organism evidence="1 2">
    <name type="scientific">Microvirga brassicacearum</name>
    <dbReference type="NCBI Taxonomy" id="2580413"/>
    <lineage>
        <taxon>Bacteria</taxon>
        <taxon>Pseudomonadati</taxon>
        <taxon>Pseudomonadota</taxon>
        <taxon>Alphaproteobacteria</taxon>
        <taxon>Hyphomicrobiales</taxon>
        <taxon>Methylobacteriaceae</taxon>
        <taxon>Microvirga</taxon>
    </lineage>
</organism>
<evidence type="ECO:0008006" key="3">
    <source>
        <dbReference type="Google" id="ProtNLM"/>
    </source>
</evidence>
<evidence type="ECO:0000313" key="2">
    <source>
        <dbReference type="Proteomes" id="UP000325684"/>
    </source>
</evidence>
<reference evidence="1 2" key="1">
    <citation type="journal article" date="2019" name="Microorganisms">
        <title>Genome Insights into the Novel Species Microvirga brassicacearum, a Rapeseed Endophyte with Biotechnological Potential.</title>
        <authorList>
            <person name="Jimenez-Gomez A."/>
            <person name="Saati-Santamaria Z."/>
            <person name="Igual J.M."/>
            <person name="Rivas R."/>
            <person name="Mateos P.F."/>
            <person name="Garcia-Fraile P."/>
        </authorList>
    </citation>
    <scope>NUCLEOTIDE SEQUENCE [LARGE SCALE GENOMIC DNA]</scope>
    <source>
        <strain evidence="1 2">CDVBN77</strain>
    </source>
</reference>
<dbReference type="EMBL" id="VCMV01000063">
    <property type="protein sequence ID" value="KAB0264666.1"/>
    <property type="molecule type" value="Genomic_DNA"/>
</dbReference>
<gene>
    <name evidence="1" type="ORF">FEZ63_21685</name>
</gene>
<dbReference type="RefSeq" id="WP_150948583.1">
    <property type="nucleotide sequence ID" value="NZ_VCMV01000063.1"/>
</dbReference>
<name>A0A5N3P4K5_9HYPH</name>
<protein>
    <recommendedName>
        <fullName evidence="3">RHS repeat protein</fullName>
    </recommendedName>
</protein>
<dbReference type="OrthoDB" id="6057489at2"/>